<dbReference type="EMBL" id="RJND01000001">
    <property type="protein sequence ID" value="RSI54197.1"/>
    <property type="molecule type" value="Genomic_DNA"/>
</dbReference>
<comment type="caution">
    <text evidence="1">The sequence shown here is derived from an EMBL/GenBank/DDBJ whole genome shotgun (WGS) entry which is preliminary data.</text>
</comment>
<evidence type="ECO:0000313" key="2">
    <source>
        <dbReference type="Proteomes" id="UP000280406"/>
    </source>
</evidence>
<organism evidence="1 2">
    <name type="scientific">Streptococcus sanguinis</name>
    <dbReference type="NCBI Taxonomy" id="1305"/>
    <lineage>
        <taxon>Bacteria</taxon>
        <taxon>Bacillati</taxon>
        <taxon>Bacillota</taxon>
        <taxon>Bacilli</taxon>
        <taxon>Lactobacillales</taxon>
        <taxon>Streptococcaceae</taxon>
        <taxon>Streptococcus</taxon>
    </lineage>
</organism>
<protein>
    <submittedName>
        <fullName evidence="1">Uncharacterized protein</fullName>
    </submittedName>
</protein>
<dbReference type="AlphaFoldDB" id="A0AB74DRY0"/>
<accession>A0AB74DRY0</accession>
<gene>
    <name evidence="1" type="ORF">D8869_01440</name>
</gene>
<dbReference type="Proteomes" id="UP000280406">
    <property type="component" value="Unassembled WGS sequence"/>
</dbReference>
<evidence type="ECO:0000313" key="1">
    <source>
        <dbReference type="EMBL" id="RSI54197.1"/>
    </source>
</evidence>
<sequence length="36" mass="4465">MLRLLSPFYKQNMPKDDLKIIEQIQLFYFDKKSIFL</sequence>
<reference evidence="1 2" key="1">
    <citation type="submission" date="2018-11" db="EMBL/GenBank/DDBJ databases">
        <title>Species Designations Belie Phenotypic and Genotypic Heterogeneity in Oral Streptococci.</title>
        <authorList>
            <person name="Velsko I."/>
        </authorList>
    </citation>
    <scope>NUCLEOTIDE SEQUENCE [LARGE SCALE GENOMIC DNA]</scope>
    <source>
        <strain evidence="1 2">BCC37</strain>
    </source>
</reference>
<name>A0AB74DRY0_STRSA</name>
<proteinExistence type="predicted"/>